<evidence type="ECO:0000313" key="2">
    <source>
        <dbReference type="EMBL" id="MBA0803468.1"/>
    </source>
</evidence>
<accession>A0A7J9H1J0</accession>
<gene>
    <name evidence="2" type="ORF">Gohar_013677</name>
</gene>
<reference evidence="2 3" key="1">
    <citation type="journal article" date="2019" name="Genome Biol. Evol.">
        <title>Insights into the evolution of the New World diploid cottons (Gossypium, subgenus Houzingenia) based on genome sequencing.</title>
        <authorList>
            <person name="Grover C.E."/>
            <person name="Arick M.A. 2nd"/>
            <person name="Thrash A."/>
            <person name="Conover J.L."/>
            <person name="Sanders W.S."/>
            <person name="Peterson D.G."/>
            <person name="Frelichowski J.E."/>
            <person name="Scheffler J.A."/>
            <person name="Scheffler B.E."/>
            <person name="Wendel J.F."/>
        </authorList>
    </citation>
    <scope>NUCLEOTIDE SEQUENCE [LARGE SCALE GENOMIC DNA]</scope>
    <source>
        <strain evidence="2">0</strain>
        <tissue evidence="2">Leaf</tissue>
    </source>
</reference>
<evidence type="ECO:0000256" key="1">
    <source>
        <dbReference type="SAM" id="MobiDB-lite"/>
    </source>
</evidence>
<name>A0A7J9H1J0_9ROSI</name>
<feature type="non-terminal residue" evidence="2">
    <location>
        <position position="58"/>
    </location>
</feature>
<dbReference type="EMBL" id="JABFAD010000007">
    <property type="protein sequence ID" value="MBA0803468.1"/>
    <property type="molecule type" value="Genomic_DNA"/>
</dbReference>
<evidence type="ECO:0000313" key="3">
    <source>
        <dbReference type="Proteomes" id="UP000593560"/>
    </source>
</evidence>
<comment type="caution">
    <text evidence="2">The sequence shown here is derived from an EMBL/GenBank/DDBJ whole genome shotgun (WGS) entry which is preliminary data.</text>
</comment>
<dbReference type="Proteomes" id="UP000593560">
    <property type="component" value="Unassembled WGS sequence"/>
</dbReference>
<organism evidence="2 3">
    <name type="scientific">Gossypium harknessii</name>
    <dbReference type="NCBI Taxonomy" id="34285"/>
    <lineage>
        <taxon>Eukaryota</taxon>
        <taxon>Viridiplantae</taxon>
        <taxon>Streptophyta</taxon>
        <taxon>Embryophyta</taxon>
        <taxon>Tracheophyta</taxon>
        <taxon>Spermatophyta</taxon>
        <taxon>Magnoliopsida</taxon>
        <taxon>eudicotyledons</taxon>
        <taxon>Gunneridae</taxon>
        <taxon>Pentapetalae</taxon>
        <taxon>rosids</taxon>
        <taxon>malvids</taxon>
        <taxon>Malvales</taxon>
        <taxon>Malvaceae</taxon>
        <taxon>Malvoideae</taxon>
        <taxon>Gossypium</taxon>
    </lineage>
</organism>
<proteinExistence type="predicted"/>
<protein>
    <submittedName>
        <fullName evidence="2">Uncharacterized protein</fullName>
    </submittedName>
</protein>
<sequence>MHRGMDPSKCEALCEWQEGRGFLSPSHDGTLQECRDSNRGKRAVHTPKKELNRRFYLH</sequence>
<dbReference type="AlphaFoldDB" id="A0A7J9H1J0"/>
<feature type="region of interest" description="Disordered" evidence="1">
    <location>
        <begin position="25"/>
        <end position="48"/>
    </location>
</feature>
<keyword evidence="3" id="KW-1185">Reference proteome</keyword>